<dbReference type="InterPro" id="IPR058442">
    <property type="entry name" value="DUF8129"/>
</dbReference>
<dbReference type="Pfam" id="PF26450">
    <property type="entry name" value="DUF8129"/>
    <property type="match status" value="1"/>
</dbReference>
<proteinExistence type="predicted"/>
<evidence type="ECO:0000259" key="2">
    <source>
        <dbReference type="Pfam" id="PF26450"/>
    </source>
</evidence>
<evidence type="ECO:0000313" key="3">
    <source>
        <dbReference type="EMBL" id="OEJ97395.1"/>
    </source>
</evidence>
<keyword evidence="4" id="KW-1185">Reference proteome</keyword>
<reference evidence="3 4" key="1">
    <citation type="journal article" date="2013" name="Genome Announc.">
        <title>Genome Sequence of Streptomyces violaceusniger Strain SPC6, a Halotolerant Streptomycete That Exhibits Rapid Growth and Development.</title>
        <authorList>
            <person name="Chen X."/>
            <person name="Zhang B."/>
            <person name="Zhang W."/>
            <person name="Wu X."/>
            <person name="Zhang M."/>
            <person name="Chen T."/>
            <person name="Liu G."/>
            <person name="Dyson P."/>
        </authorList>
    </citation>
    <scope>NUCLEOTIDE SEQUENCE [LARGE SCALE GENOMIC DNA]</scope>
    <source>
        <strain evidence="3 4">SPC6</strain>
    </source>
</reference>
<feature type="region of interest" description="Disordered" evidence="1">
    <location>
        <begin position="59"/>
        <end position="118"/>
    </location>
</feature>
<dbReference type="AlphaFoldDB" id="A0A1D3DYL4"/>
<dbReference type="STRING" id="1306406.J116_026010"/>
<organism evidence="3 4">
    <name type="scientific">Streptomyces thermolilacinus SPC6</name>
    <dbReference type="NCBI Taxonomy" id="1306406"/>
    <lineage>
        <taxon>Bacteria</taxon>
        <taxon>Bacillati</taxon>
        <taxon>Actinomycetota</taxon>
        <taxon>Actinomycetes</taxon>
        <taxon>Kitasatosporales</taxon>
        <taxon>Streptomycetaceae</taxon>
        <taxon>Streptomyces</taxon>
    </lineage>
</organism>
<gene>
    <name evidence="3" type="ORF">J116_026010</name>
</gene>
<feature type="domain" description="DUF8129" evidence="2">
    <location>
        <begin position="8"/>
        <end position="62"/>
    </location>
</feature>
<dbReference type="eggNOG" id="ENOG50334PB">
    <property type="taxonomic scope" value="Bacteria"/>
</dbReference>
<dbReference type="EMBL" id="ASHX02000001">
    <property type="protein sequence ID" value="OEJ97395.1"/>
    <property type="molecule type" value="Genomic_DNA"/>
</dbReference>
<feature type="compositionally biased region" description="Low complexity" evidence="1">
    <location>
        <begin position="87"/>
        <end position="96"/>
    </location>
</feature>
<comment type="caution">
    <text evidence="3">The sequence shown here is derived from an EMBL/GenBank/DDBJ whole genome shotgun (WGS) entry which is preliminary data.</text>
</comment>
<dbReference type="Proteomes" id="UP000095329">
    <property type="component" value="Unassembled WGS sequence"/>
</dbReference>
<evidence type="ECO:0000256" key="1">
    <source>
        <dbReference type="SAM" id="MobiDB-lite"/>
    </source>
</evidence>
<accession>A0A1D3DYL4</accession>
<evidence type="ECO:0000313" key="4">
    <source>
        <dbReference type="Proteomes" id="UP000095329"/>
    </source>
</evidence>
<name>A0A1D3DYL4_9ACTN</name>
<dbReference type="OrthoDB" id="5187212at2"/>
<sequence length="118" mass="12584">MSTPDRGALPLPDFDHLPVGTLESRIRSLQADELDQLLRYEHEHADRAQVVQLLTSRKRQLDAGAEPTGGDPSAFRPEQAGHAAGGSPVSPATSPQPSSPPPHGTPDQRGKPKGNRTV</sequence>
<dbReference type="RefSeq" id="WP_023590011.1">
    <property type="nucleotide sequence ID" value="NZ_ASHX02000001.1"/>
</dbReference>
<protein>
    <recommendedName>
        <fullName evidence="2">DUF8129 domain-containing protein</fullName>
    </recommendedName>
</protein>